<keyword evidence="8" id="KW-0732">Signal</keyword>
<dbReference type="Gene3D" id="2.60.40.1120">
    <property type="entry name" value="Carboxypeptidase-like, regulatory domain"/>
    <property type="match status" value="1"/>
</dbReference>
<dbReference type="SUPFAM" id="SSF49464">
    <property type="entry name" value="Carboxypeptidase regulatory domain-like"/>
    <property type="match status" value="1"/>
</dbReference>
<evidence type="ECO:0000313" key="11">
    <source>
        <dbReference type="EMBL" id="MDQ0335691.1"/>
    </source>
</evidence>
<evidence type="ECO:0000313" key="12">
    <source>
        <dbReference type="Proteomes" id="UP001138672"/>
    </source>
</evidence>
<evidence type="ECO:0000256" key="1">
    <source>
        <dbReference type="ARBA" id="ARBA00004571"/>
    </source>
</evidence>
<keyword evidence="13" id="KW-1185">Reference proteome</keyword>
<evidence type="ECO:0000256" key="4">
    <source>
        <dbReference type="ARBA" id="ARBA00022692"/>
    </source>
</evidence>
<dbReference type="RefSeq" id="WP_057781846.1">
    <property type="nucleotide sequence ID" value="NZ_JAGGJQ010000005.1"/>
</dbReference>
<dbReference type="EMBL" id="JAGGJQ010000005">
    <property type="protein sequence ID" value="MBP1840091.1"/>
    <property type="molecule type" value="Genomic_DNA"/>
</dbReference>
<accession>A0A9X1C8X4</accession>
<dbReference type="InterPro" id="IPR012910">
    <property type="entry name" value="Plug_dom"/>
</dbReference>
<dbReference type="EMBL" id="JAUSUU010000006">
    <property type="protein sequence ID" value="MDQ0335691.1"/>
    <property type="molecule type" value="Genomic_DNA"/>
</dbReference>
<organism evidence="10 12">
    <name type="scientific">Formosa algae</name>
    <dbReference type="NCBI Taxonomy" id="225843"/>
    <lineage>
        <taxon>Bacteria</taxon>
        <taxon>Pseudomonadati</taxon>
        <taxon>Bacteroidota</taxon>
        <taxon>Flavobacteriia</taxon>
        <taxon>Flavobacteriales</taxon>
        <taxon>Flavobacteriaceae</taxon>
        <taxon>Formosa</taxon>
    </lineage>
</organism>
<dbReference type="InterPro" id="IPR008969">
    <property type="entry name" value="CarboxyPept-like_regulatory"/>
</dbReference>
<dbReference type="PROSITE" id="PS52016">
    <property type="entry name" value="TONB_DEPENDENT_REC_3"/>
    <property type="match status" value="1"/>
</dbReference>
<name>A0A9X1C8X4_9FLAO</name>
<keyword evidence="2 7" id="KW-0813">Transport</keyword>
<evidence type="ECO:0000256" key="7">
    <source>
        <dbReference type="PROSITE-ProRule" id="PRU01360"/>
    </source>
</evidence>
<dbReference type="Gene3D" id="2.40.170.20">
    <property type="entry name" value="TonB-dependent receptor, beta-barrel domain"/>
    <property type="match status" value="1"/>
</dbReference>
<dbReference type="Gene3D" id="2.170.130.10">
    <property type="entry name" value="TonB-dependent receptor, plug domain"/>
    <property type="match status" value="1"/>
</dbReference>
<dbReference type="OrthoDB" id="9768177at2"/>
<comment type="subcellular location">
    <subcellularLocation>
        <location evidence="1 7">Cell outer membrane</location>
        <topology evidence="1 7">Multi-pass membrane protein</topology>
    </subcellularLocation>
</comment>
<dbReference type="NCBIfam" id="TIGR04056">
    <property type="entry name" value="OMP_RagA_SusC"/>
    <property type="match status" value="1"/>
</dbReference>
<gene>
    <name evidence="10" type="ORF">J2Z56_002018</name>
    <name evidence="11" type="ORF">J2Z57_002142</name>
</gene>
<sequence>MTKLLTTIFIIMISVSAFSQEKMVTGKVVDNTGMPLSGTTLIIKGTNNGTMTDFDGEYSIEAKSTDVITFSYVGMKTQTVTVGQSSTINITMEEDAAALEEVVVIGYGTVKKKDLAGSVAVVDTENTFAAPVANPQNALQGRAAGVQVTSSSGAPGSSPEIIIRGGNSITGGNSPLYVIDGFVGADNISSLNPNDIESMQVLKDASSTAIYGARGTNGVIIITTKKGKLGKPVVNFRASSGIQSLPDEIDVQNTLELATWFNNISPDQTNLPYDLDNLPDTDTNWQKELTREAVMSDYQLSVSGGTEAVKYYVSGGLLNQDGIVKGSGFDRYSLRSNIDFKLSKVFKAGVNIALSRTDKENNTISFTQLLREDPSKPIYDEEGEYWIGTNPILGTETGNLMADALLNDDNTTLDKIFINTYVEGNFFDDKLTWKSTFGGDFIYNKRHRFTPSTNPSFIMNDNQLAQAIINRSNNQEFLNENTLNYSETFGDHSINVLAGASFQTQSSESVTINASDIPSDGVGVNAIQLAPAESVAISSSYSEVHNLGVFGRVSYIYKDRYVFNASLRRDGKSSLGVNEKYENFPSASFAWKVKEESFMQNVDAISDLKFRINYGRTGNSGVSAFSTIANYGIDNNTILVDGVSVPGVYQDEIAKPNLGWEITDQFDAGLEISLFKRRLTAEVDVYYKKTTDLLLAEDVPDFTGKTELLTNIGEVQNKGIDIVLSGIIIDTNDFKWDASLNISTYKNEVIDLGQSTFLSTKNLTAPAVDESSRLMVGQPVGIFWGAKYLGFDPETGDAIFEDISGPDGVPDGVYSGEYDDQVIGNANPDFYGGFQTNFKYKNFDLSAFFAFSVGNETYSEEFFRVNETTLNSFASIRNNMYSVNNTENALYPAVGSNNYDLSSSLYLQDASYLRLSTLQLGYTLPSNLIKGLSKLRLYFTGSNLFLVKSDDYLGFDPDVNTGATGQLQRGFDAIAYPQSRNLLLGIDVSF</sequence>
<proteinExistence type="inferred from homology"/>
<evidence type="ECO:0000256" key="6">
    <source>
        <dbReference type="ARBA" id="ARBA00023237"/>
    </source>
</evidence>
<dbReference type="Proteomes" id="UP001231587">
    <property type="component" value="Unassembled WGS sequence"/>
</dbReference>
<dbReference type="InterPro" id="IPR039426">
    <property type="entry name" value="TonB-dep_rcpt-like"/>
</dbReference>
<dbReference type="Proteomes" id="UP001138672">
    <property type="component" value="Unassembled WGS sequence"/>
</dbReference>
<dbReference type="NCBIfam" id="TIGR04057">
    <property type="entry name" value="SusC_RagA_signa"/>
    <property type="match status" value="1"/>
</dbReference>
<dbReference type="FunFam" id="2.170.130.10:FF:000008">
    <property type="entry name" value="SusC/RagA family TonB-linked outer membrane protein"/>
    <property type="match status" value="1"/>
</dbReference>
<evidence type="ECO:0000256" key="5">
    <source>
        <dbReference type="ARBA" id="ARBA00023136"/>
    </source>
</evidence>
<dbReference type="AlphaFoldDB" id="A0A9X1C8X4"/>
<dbReference type="Pfam" id="PF07715">
    <property type="entry name" value="Plug"/>
    <property type="match status" value="1"/>
</dbReference>
<feature type="domain" description="TonB-dependent receptor plug" evidence="9">
    <location>
        <begin position="111"/>
        <end position="219"/>
    </location>
</feature>
<evidence type="ECO:0000256" key="2">
    <source>
        <dbReference type="ARBA" id="ARBA00022448"/>
    </source>
</evidence>
<dbReference type="InterPro" id="IPR023996">
    <property type="entry name" value="TonB-dep_OMP_SusC/RagA"/>
</dbReference>
<dbReference type="InterPro" id="IPR023997">
    <property type="entry name" value="TonB-dep_OMP_SusC/RagA_CS"/>
</dbReference>
<dbReference type="GO" id="GO:0009279">
    <property type="term" value="C:cell outer membrane"/>
    <property type="evidence" value="ECO:0007669"/>
    <property type="project" value="UniProtKB-SubCell"/>
</dbReference>
<keyword evidence="4 7" id="KW-0812">Transmembrane</keyword>
<keyword evidence="5 7" id="KW-0472">Membrane</keyword>
<dbReference type="InterPro" id="IPR036942">
    <property type="entry name" value="Beta-barrel_TonB_sf"/>
</dbReference>
<evidence type="ECO:0000313" key="13">
    <source>
        <dbReference type="Proteomes" id="UP001231587"/>
    </source>
</evidence>
<evidence type="ECO:0000313" key="10">
    <source>
        <dbReference type="EMBL" id="MBP1840091.1"/>
    </source>
</evidence>
<comment type="caution">
    <text evidence="10">The sequence shown here is derived from an EMBL/GenBank/DDBJ whole genome shotgun (WGS) entry which is preliminary data.</text>
</comment>
<keyword evidence="3 7" id="KW-1134">Transmembrane beta strand</keyword>
<evidence type="ECO:0000259" key="9">
    <source>
        <dbReference type="Pfam" id="PF07715"/>
    </source>
</evidence>
<evidence type="ECO:0000256" key="8">
    <source>
        <dbReference type="SAM" id="SignalP"/>
    </source>
</evidence>
<dbReference type="Pfam" id="PF13715">
    <property type="entry name" value="CarbopepD_reg_2"/>
    <property type="match status" value="1"/>
</dbReference>
<keyword evidence="6 7" id="KW-0998">Cell outer membrane</keyword>
<reference evidence="10" key="1">
    <citation type="submission" date="2021-03" db="EMBL/GenBank/DDBJ databases">
        <title>Genomic Encyclopedia of Type Strains, Phase IV (KMG-IV): sequencing the most valuable type-strain genomes for metagenomic binning, comparative biology and taxonomic classification.</title>
        <authorList>
            <person name="Goeker M."/>
        </authorList>
    </citation>
    <scope>NUCLEOTIDE SEQUENCE</scope>
    <source>
        <strain evidence="10">DSM 15523</strain>
        <strain evidence="11 13">DSM 16476</strain>
    </source>
</reference>
<feature type="chain" id="PRO_5040873523" evidence="8">
    <location>
        <begin position="20"/>
        <end position="990"/>
    </location>
</feature>
<comment type="similarity">
    <text evidence="7">Belongs to the TonB-dependent receptor family.</text>
</comment>
<dbReference type="InterPro" id="IPR037066">
    <property type="entry name" value="Plug_dom_sf"/>
</dbReference>
<feature type="signal peptide" evidence="8">
    <location>
        <begin position="1"/>
        <end position="19"/>
    </location>
</feature>
<protein>
    <submittedName>
        <fullName evidence="10">TonB-linked SusC/RagA family outer membrane protein</fullName>
    </submittedName>
</protein>
<evidence type="ECO:0000256" key="3">
    <source>
        <dbReference type="ARBA" id="ARBA00022452"/>
    </source>
</evidence>
<dbReference type="SUPFAM" id="SSF56935">
    <property type="entry name" value="Porins"/>
    <property type="match status" value="1"/>
</dbReference>